<dbReference type="EMBL" id="MFJV01000001">
    <property type="protein sequence ID" value="OGG23745.1"/>
    <property type="molecule type" value="Genomic_DNA"/>
</dbReference>
<evidence type="ECO:0000313" key="1">
    <source>
        <dbReference type="EMBL" id="OGG23745.1"/>
    </source>
</evidence>
<sequence>MGTEINARVLRHKDGVSPHMVLIFAKENGNYLLHDPGLQPMPNFSASWQLLTRARRYAGKNSMSLVGFKK</sequence>
<dbReference type="Proteomes" id="UP000178759">
    <property type="component" value="Unassembled WGS sequence"/>
</dbReference>
<reference evidence="1 2" key="1">
    <citation type="journal article" date="2016" name="Nat. Commun.">
        <title>Thousands of microbial genomes shed light on interconnected biogeochemical processes in an aquifer system.</title>
        <authorList>
            <person name="Anantharaman K."/>
            <person name="Brown C.T."/>
            <person name="Hug L.A."/>
            <person name="Sharon I."/>
            <person name="Castelle C.J."/>
            <person name="Probst A.J."/>
            <person name="Thomas B.C."/>
            <person name="Singh A."/>
            <person name="Wilkins M.J."/>
            <person name="Karaoz U."/>
            <person name="Brodie E.L."/>
            <person name="Williams K.H."/>
            <person name="Hubbard S.S."/>
            <person name="Banfield J.F."/>
        </authorList>
    </citation>
    <scope>NUCLEOTIDE SEQUENCE [LARGE SCALE GENOMIC DNA]</scope>
</reference>
<evidence type="ECO:0008006" key="3">
    <source>
        <dbReference type="Google" id="ProtNLM"/>
    </source>
</evidence>
<dbReference type="STRING" id="1798392.A3A79_00870"/>
<protein>
    <recommendedName>
        <fullName evidence="3">Peptidase C39-like domain-containing protein</fullName>
    </recommendedName>
</protein>
<dbReference type="AlphaFoldDB" id="A0A1F6AGD9"/>
<evidence type="ECO:0000313" key="2">
    <source>
        <dbReference type="Proteomes" id="UP000178759"/>
    </source>
</evidence>
<proteinExistence type="predicted"/>
<gene>
    <name evidence="1" type="ORF">A3A79_00870</name>
</gene>
<name>A0A1F6AGD9_9BACT</name>
<accession>A0A1F6AGD9</accession>
<comment type="caution">
    <text evidence="1">The sequence shown here is derived from an EMBL/GenBank/DDBJ whole genome shotgun (WGS) entry which is preliminary data.</text>
</comment>
<organism evidence="1 2">
    <name type="scientific">Candidatus Gottesmanbacteria bacterium RIFCSPLOWO2_01_FULL_43_11b</name>
    <dbReference type="NCBI Taxonomy" id="1798392"/>
    <lineage>
        <taxon>Bacteria</taxon>
        <taxon>Candidatus Gottesmaniibacteriota</taxon>
    </lineage>
</organism>